<gene>
    <name evidence="1" type="ORF">U729_469</name>
</gene>
<dbReference type="KEGG" id="cbv:U729_469"/>
<organism evidence="1 2">
    <name type="scientific">Clostridium baratii str. Sullivan</name>
    <dbReference type="NCBI Taxonomy" id="1415775"/>
    <lineage>
        <taxon>Bacteria</taxon>
        <taxon>Bacillati</taxon>
        <taxon>Bacillota</taxon>
        <taxon>Clostridia</taxon>
        <taxon>Eubacteriales</taxon>
        <taxon>Clostridiaceae</taxon>
        <taxon>Clostridium</taxon>
    </lineage>
</organism>
<reference evidence="1 2" key="1">
    <citation type="journal article" date="2015" name="Infect. Genet. Evol.">
        <title>Genomic sequences of six botulinum neurotoxin-producing strains representing three clostridial species illustrate the mobility and diversity of botulinum neurotoxin genes.</title>
        <authorList>
            <person name="Smith T.J."/>
            <person name="Hill K.K."/>
            <person name="Xie G."/>
            <person name="Foley B.T."/>
            <person name="Williamson C.H."/>
            <person name="Foster J.T."/>
            <person name="Johnson S.L."/>
            <person name="Chertkov O."/>
            <person name="Teshima H."/>
            <person name="Gibbons H.S."/>
            <person name="Johnsky L.A."/>
            <person name="Karavis M.A."/>
            <person name="Smith L.A."/>
        </authorList>
    </citation>
    <scope>NUCLEOTIDE SEQUENCE [LARGE SCALE GENOMIC DNA]</scope>
    <source>
        <strain evidence="1">Sullivan</strain>
    </source>
</reference>
<dbReference type="RefSeq" id="WP_039311303.1">
    <property type="nucleotide sequence ID" value="NZ_CP006905.1"/>
</dbReference>
<dbReference type="eggNOG" id="ENOG50323Q9">
    <property type="taxonomic scope" value="Bacteria"/>
</dbReference>
<protein>
    <submittedName>
        <fullName evidence="1">Uncharacterized protein</fullName>
    </submittedName>
</protein>
<dbReference type="Proteomes" id="UP000030635">
    <property type="component" value="Chromosome"/>
</dbReference>
<proteinExistence type="predicted"/>
<name>A0A0A7FY01_9CLOT</name>
<accession>A0A0A7FY01</accession>
<dbReference type="OrthoDB" id="9788687at2"/>
<dbReference type="EMBL" id="CP006905">
    <property type="protein sequence ID" value="AIY84468.1"/>
    <property type="molecule type" value="Genomic_DNA"/>
</dbReference>
<evidence type="ECO:0000313" key="1">
    <source>
        <dbReference type="EMBL" id="AIY84468.1"/>
    </source>
</evidence>
<dbReference type="HOGENOM" id="CLU_308123_0_0_9"/>
<dbReference type="STRING" id="1561.NPD11_2524"/>
<evidence type="ECO:0000313" key="2">
    <source>
        <dbReference type="Proteomes" id="UP000030635"/>
    </source>
</evidence>
<sequence length="958" mass="115105">MEELYIKKSEDNLIKKIESLNNVEEILELVEKARILYKYNLSIKIYIKVIKRCKEINSKSINLALFCESLIKNRAILINLVIDPVKQMYKKGIVTENTKDVINILELAMSSDKELSKILMKAKIKLGIIDNEFTEEFIERYKKAFNKNQFNKTIEIILDSKKVKYNYELINFIFYYYKKHGDIKALIRVFRELKRKDIDFIKYGITLKERILLIKAYKKDMLIDFNELIEYTEDFYKKSVYIRSAFIEIFEEKLIEGSKDTKEFIYLHYEYILKYLSNYSKIIYKAYMYEVFNLSRRDNLKRILVIENYLNNIKGTIKISKKIELMERIINYYINTGNENKYMEYIKYYFKNIASEDSGELFRRILQSNKRDKNFLANFLMKNGLELLKEVNIREYEYEMLNLLSKNILKLREYELLKIILLRYSILQNLSNIAKEKGMDLVTKSNESINSMKAVIKNCNKISGEIYNKGIIPIYNSLPINEKKNLYGILITRKDLPMDFREKNYGIIKDRENDKFIIEQFLSGKHISYLSKELALKEYFEDDFKFLSIASIGRNNEKTRKIILEKISRKFLKDKKYVRDIILNIKEGDRELRFISECVENYFNYENDIEKRVVFERVKICDRKYGEVCDKVRVKEIFTKEERSGYLFKNDGVLKLIKKYFNENKVSYDEIERKILIIKENILNKKTKDKKCLNLLDILNLIKLEQDLLLNGAMIINLKIEELVFINNVVFIKNLEKITKYKKELSNEKDIIKIMKYYLGNIEFDNELLRNEVIDKIVKNDRVENYSGLKNSIKEIINKKDNLNNSEFKEYKYAKYLEDFNILNDNFKERIIYLILKKNDIRKISKEIIIDYDFEGTLKNNNQYLDKYINYLIECFNYHYFDLSKFKLRELYEKIINLIKDNKENPLLKEYIKDNQNSFIELFINAPSKCRYKSIEIFLEAESLNIIEDRKYLESKLA</sequence>
<dbReference type="AlphaFoldDB" id="A0A0A7FY01"/>
<keyword evidence="2" id="KW-1185">Reference proteome</keyword>